<dbReference type="RefSeq" id="WP_234864845.1">
    <property type="nucleotide sequence ID" value="NZ_JAKEVY010000002.1"/>
</dbReference>
<evidence type="ECO:0000313" key="3">
    <source>
        <dbReference type="Proteomes" id="UP001200145"/>
    </source>
</evidence>
<name>A0ABS9BI09_9BACT</name>
<evidence type="ECO:0008006" key="4">
    <source>
        <dbReference type="Google" id="ProtNLM"/>
    </source>
</evidence>
<organism evidence="2 3">
    <name type="scientific">Flavihumibacter fluminis</name>
    <dbReference type="NCBI Taxonomy" id="2909236"/>
    <lineage>
        <taxon>Bacteria</taxon>
        <taxon>Pseudomonadati</taxon>
        <taxon>Bacteroidota</taxon>
        <taxon>Chitinophagia</taxon>
        <taxon>Chitinophagales</taxon>
        <taxon>Chitinophagaceae</taxon>
        <taxon>Flavihumibacter</taxon>
    </lineage>
</organism>
<dbReference type="InterPro" id="IPR036390">
    <property type="entry name" value="WH_DNA-bd_sf"/>
</dbReference>
<reference evidence="2 3" key="1">
    <citation type="submission" date="2022-01" db="EMBL/GenBank/DDBJ databases">
        <title>Flavihumibacter sp. nov., isolated from sediment of a river.</title>
        <authorList>
            <person name="Liu H."/>
        </authorList>
    </citation>
    <scope>NUCLEOTIDE SEQUENCE [LARGE SCALE GENOMIC DNA]</scope>
    <source>
        <strain evidence="2 3">RY-1</strain>
    </source>
</reference>
<dbReference type="Proteomes" id="UP001200145">
    <property type="component" value="Unassembled WGS sequence"/>
</dbReference>
<sequence>MAHLPKNHLLNGSQGAIGKDVVLKTIGGKTFACKYPDMSRVQFNENQKKCQSVFGQAVKYAQAVLMDADKLREYQQKQRDRKELRPKSIYHLALQDFIDKNSSKKSKRKTKELLRRYQQTYNLTERQYIALQQLIETGSLTNSIYQQINQVSKATATRDLQDLVQQGILTIHSKGAGSTYALIGSSAAIIGS</sequence>
<protein>
    <recommendedName>
        <fullName evidence="4">HTH deoR-type domain-containing protein</fullName>
    </recommendedName>
</protein>
<keyword evidence="1" id="KW-0175">Coiled coil</keyword>
<evidence type="ECO:0000313" key="2">
    <source>
        <dbReference type="EMBL" id="MCF1714296.1"/>
    </source>
</evidence>
<dbReference type="InterPro" id="IPR036388">
    <property type="entry name" value="WH-like_DNA-bd_sf"/>
</dbReference>
<dbReference type="SUPFAM" id="SSF46785">
    <property type="entry name" value="Winged helix' DNA-binding domain"/>
    <property type="match status" value="1"/>
</dbReference>
<evidence type="ECO:0000256" key="1">
    <source>
        <dbReference type="SAM" id="Coils"/>
    </source>
</evidence>
<comment type="caution">
    <text evidence="2">The sequence shown here is derived from an EMBL/GenBank/DDBJ whole genome shotgun (WGS) entry which is preliminary data.</text>
</comment>
<proteinExistence type="predicted"/>
<accession>A0ABS9BI09</accession>
<dbReference type="Gene3D" id="1.10.10.10">
    <property type="entry name" value="Winged helix-like DNA-binding domain superfamily/Winged helix DNA-binding domain"/>
    <property type="match status" value="1"/>
</dbReference>
<dbReference type="EMBL" id="JAKEVY010000002">
    <property type="protein sequence ID" value="MCF1714296.1"/>
    <property type="molecule type" value="Genomic_DNA"/>
</dbReference>
<gene>
    <name evidence="2" type="ORF">L0U88_06615</name>
</gene>
<feature type="coiled-coil region" evidence="1">
    <location>
        <begin position="107"/>
        <end position="134"/>
    </location>
</feature>
<keyword evidence="3" id="KW-1185">Reference proteome</keyword>